<gene>
    <name evidence="1" type="ORF">BCR33DRAFT_721391</name>
</gene>
<sequence>MGGGVNISKREEPRANFNAYLDSCHKETIKKEMRHHVIHEEYVPPQFMKKNWILADKPNNIDILHIVKDDPAVRAELPARQKFQAGPIYRDPFDPRFSRENGGQVLESQELGKETDFFLVIILQHRKRLVLPTIDEGHLPLVQKCSARYRDYTTLCSNSQYGWEVET</sequence>
<reference evidence="1 2" key="1">
    <citation type="submission" date="2016-07" db="EMBL/GenBank/DDBJ databases">
        <title>Pervasive Adenine N6-methylation of Active Genes in Fungi.</title>
        <authorList>
            <consortium name="DOE Joint Genome Institute"/>
            <person name="Mondo S.J."/>
            <person name="Dannebaum R.O."/>
            <person name="Kuo R.C."/>
            <person name="Labutti K."/>
            <person name="Haridas S."/>
            <person name="Kuo A."/>
            <person name="Salamov A."/>
            <person name="Ahrendt S.R."/>
            <person name="Lipzen A."/>
            <person name="Sullivan W."/>
            <person name="Andreopoulos W.B."/>
            <person name="Clum A."/>
            <person name="Lindquist E."/>
            <person name="Daum C."/>
            <person name="Ramamoorthy G.K."/>
            <person name="Gryganskyi A."/>
            <person name="Culley D."/>
            <person name="Magnuson J.K."/>
            <person name="James T.Y."/>
            <person name="O'Malley M.A."/>
            <person name="Stajich J.E."/>
            <person name="Spatafora J.W."/>
            <person name="Visel A."/>
            <person name="Grigoriev I.V."/>
        </authorList>
    </citation>
    <scope>NUCLEOTIDE SEQUENCE [LARGE SCALE GENOMIC DNA]</scope>
    <source>
        <strain evidence="1 2">JEL800</strain>
    </source>
</reference>
<dbReference type="Proteomes" id="UP000193642">
    <property type="component" value="Unassembled WGS sequence"/>
</dbReference>
<protein>
    <submittedName>
        <fullName evidence="1">Uncharacterized protein</fullName>
    </submittedName>
</protein>
<organism evidence="1 2">
    <name type="scientific">Rhizoclosmatium globosum</name>
    <dbReference type="NCBI Taxonomy" id="329046"/>
    <lineage>
        <taxon>Eukaryota</taxon>
        <taxon>Fungi</taxon>
        <taxon>Fungi incertae sedis</taxon>
        <taxon>Chytridiomycota</taxon>
        <taxon>Chytridiomycota incertae sedis</taxon>
        <taxon>Chytridiomycetes</taxon>
        <taxon>Chytridiales</taxon>
        <taxon>Chytriomycetaceae</taxon>
        <taxon>Rhizoclosmatium</taxon>
    </lineage>
</organism>
<comment type="caution">
    <text evidence="1">The sequence shown here is derived from an EMBL/GenBank/DDBJ whole genome shotgun (WGS) entry which is preliminary data.</text>
</comment>
<dbReference type="OrthoDB" id="446290at2759"/>
<keyword evidence="2" id="KW-1185">Reference proteome</keyword>
<evidence type="ECO:0000313" key="1">
    <source>
        <dbReference type="EMBL" id="ORY37668.1"/>
    </source>
</evidence>
<dbReference type="AlphaFoldDB" id="A0A1Y2BSE2"/>
<accession>A0A1Y2BSE2</accession>
<name>A0A1Y2BSE2_9FUNG</name>
<proteinExistence type="predicted"/>
<dbReference type="EMBL" id="MCGO01000049">
    <property type="protein sequence ID" value="ORY37668.1"/>
    <property type="molecule type" value="Genomic_DNA"/>
</dbReference>
<evidence type="ECO:0000313" key="2">
    <source>
        <dbReference type="Proteomes" id="UP000193642"/>
    </source>
</evidence>